<dbReference type="RefSeq" id="WP_227020207.1">
    <property type="nucleotide sequence ID" value="NZ_JAGSND010000020.1"/>
</dbReference>
<accession>A0A8J7W397</accession>
<dbReference type="InterPro" id="IPR011853">
    <property type="entry name" value="TRAP_DctM-Dct_fused"/>
</dbReference>
<feature type="transmembrane region" description="Helical" evidence="1">
    <location>
        <begin position="481"/>
        <end position="500"/>
    </location>
</feature>
<dbReference type="Pfam" id="PF06808">
    <property type="entry name" value="DctM"/>
    <property type="match status" value="1"/>
</dbReference>
<keyword evidence="4" id="KW-1185">Reference proteome</keyword>
<dbReference type="EMBL" id="JAGSND010000020">
    <property type="protein sequence ID" value="MBR0600087.1"/>
    <property type="molecule type" value="Genomic_DNA"/>
</dbReference>
<dbReference type="PANTHER" id="PTHR43849">
    <property type="entry name" value="BLL3936 PROTEIN"/>
    <property type="match status" value="1"/>
</dbReference>
<keyword evidence="1" id="KW-0812">Transmembrane</keyword>
<sequence>MVGNKEKKEIKAQIKTETEETNNVAMEALNVERIEVGDLEKIASLRDAKRKFNGLLNRILQFVCVSMVLYQLYIASFGDLLAIMARAIHLGFGMTAVFMMYPVSAKLAKQVKIPIYDWLFVILSLAANGYLVIFNEDLAIRAGTMTTTDLVMGIILIVLLLESARRVVGKVLTSIALFFIIYVLFGNYFPGPMAYRGASLESMVRYMYTTTEGVYGTILGVSCNFIFLFILMGSLMTVMGTGEFLMDISLAVFGKYKGGPAKAAILASALFGMISGSTVANIVTVGTFTIPLMKKVGYKPHFAGSIEATASCGGQIMPPVMGAAAFIIAENLGVSYLKVCAAAALPAILYFTSIYFAVHQEAVRENISGLPKEQLPKAGHVLKTRGYLILPLFIIVGMLLGGFSPAMSGFTATLSCVALSFIRRESWLTPKRLVQSSVNAVINALEVLIACATVGFIVSAFTMTGLGVKLATLVVTIGGGYLLPTLIMTGICCIILGMGVPTTANYVMMSMITVPAVLQMGVPAMAAHLFCFYYGIISDLTPPVALGVLAGAGIAQANFWKTGLNAMKLACPTYIVPFFIVYNPILLVGQQPFTLKLLLIVAFCVFGVLVLSCALYRYIIDYNKFYETILCYFIAFMCIHPNILYSFIGIGLFVLVIIAQRDRIKKSQLLTCDNLQGK</sequence>
<name>A0A8J7W397_9FIRM</name>
<comment type="caution">
    <text evidence="3">The sequence shown here is derived from an EMBL/GenBank/DDBJ whole genome shotgun (WGS) entry which is preliminary data.</text>
</comment>
<gene>
    <name evidence="3" type="ORF">KCX82_19570</name>
</gene>
<feature type="transmembrane region" description="Helical" evidence="1">
    <location>
        <begin position="597"/>
        <end position="620"/>
    </location>
</feature>
<keyword evidence="1" id="KW-1133">Transmembrane helix</keyword>
<dbReference type="Proteomes" id="UP000675664">
    <property type="component" value="Unassembled WGS sequence"/>
</dbReference>
<evidence type="ECO:0000313" key="4">
    <source>
        <dbReference type="Proteomes" id="UP000675664"/>
    </source>
</evidence>
<feature type="transmembrane region" description="Helical" evidence="1">
    <location>
        <begin position="167"/>
        <end position="185"/>
    </location>
</feature>
<feature type="transmembrane region" description="Helical" evidence="1">
    <location>
        <begin position="55"/>
        <end position="74"/>
    </location>
</feature>
<dbReference type="InterPro" id="IPR010656">
    <property type="entry name" value="DctM"/>
</dbReference>
<feature type="transmembrane region" description="Helical" evidence="1">
    <location>
        <begin position="139"/>
        <end position="160"/>
    </location>
</feature>
<reference evidence="3" key="1">
    <citation type="submission" date="2021-04" db="EMBL/GenBank/DDBJ databases">
        <title>Sinoanaerobacter chloroacetimidivorans sp. nov., an obligate anaerobic bacterium isolated from anaerobic sludge.</title>
        <authorList>
            <person name="Bao Y."/>
        </authorList>
    </citation>
    <scope>NUCLEOTIDE SEQUENCE</scope>
    <source>
        <strain evidence="3">BAD-6</strain>
    </source>
</reference>
<proteinExistence type="predicted"/>
<feature type="transmembrane region" description="Helical" evidence="1">
    <location>
        <begin position="336"/>
        <end position="358"/>
    </location>
</feature>
<dbReference type="NCBIfam" id="TIGR02123">
    <property type="entry name" value="TRAP_fused"/>
    <property type="match status" value="1"/>
</dbReference>
<evidence type="ECO:0000259" key="2">
    <source>
        <dbReference type="Pfam" id="PF06808"/>
    </source>
</evidence>
<feature type="transmembrane region" description="Helical" evidence="1">
    <location>
        <begin position="308"/>
        <end position="329"/>
    </location>
</feature>
<dbReference type="AlphaFoldDB" id="A0A8J7W397"/>
<reference evidence="3" key="2">
    <citation type="submission" date="2021-04" db="EMBL/GenBank/DDBJ databases">
        <authorList>
            <person name="Liu J."/>
        </authorList>
    </citation>
    <scope>NUCLEOTIDE SEQUENCE</scope>
    <source>
        <strain evidence="3">BAD-6</strain>
    </source>
</reference>
<feature type="transmembrane region" description="Helical" evidence="1">
    <location>
        <begin position="512"/>
        <end position="536"/>
    </location>
</feature>
<feature type="transmembrane region" description="Helical" evidence="1">
    <location>
        <begin position="115"/>
        <end position="133"/>
    </location>
</feature>
<keyword evidence="1" id="KW-0472">Membrane</keyword>
<feature type="transmembrane region" description="Helical" evidence="1">
    <location>
        <begin position="214"/>
        <end position="242"/>
    </location>
</feature>
<feature type="domain" description="TRAP C4-dicarboxylate transport system permease DctM subunit" evidence="2">
    <location>
        <begin position="156"/>
        <end position="588"/>
    </location>
</feature>
<feature type="transmembrane region" description="Helical" evidence="1">
    <location>
        <begin position="566"/>
        <end position="585"/>
    </location>
</feature>
<feature type="transmembrane region" description="Helical" evidence="1">
    <location>
        <begin position="80"/>
        <end position="103"/>
    </location>
</feature>
<evidence type="ECO:0000313" key="3">
    <source>
        <dbReference type="EMBL" id="MBR0600087.1"/>
    </source>
</evidence>
<dbReference type="PANTHER" id="PTHR43849:SF2">
    <property type="entry name" value="BLL3936 PROTEIN"/>
    <property type="match status" value="1"/>
</dbReference>
<feature type="transmembrane region" description="Helical" evidence="1">
    <location>
        <begin position="632"/>
        <end position="659"/>
    </location>
</feature>
<protein>
    <submittedName>
        <fullName evidence="3">TRAP transporter permease</fullName>
    </submittedName>
</protein>
<feature type="transmembrane region" description="Helical" evidence="1">
    <location>
        <begin position="440"/>
        <end position="461"/>
    </location>
</feature>
<feature type="transmembrane region" description="Helical" evidence="1">
    <location>
        <begin position="388"/>
        <end position="419"/>
    </location>
</feature>
<evidence type="ECO:0000256" key="1">
    <source>
        <dbReference type="SAM" id="Phobius"/>
    </source>
</evidence>
<feature type="transmembrane region" description="Helical" evidence="1">
    <location>
        <begin position="263"/>
        <end position="288"/>
    </location>
</feature>
<organism evidence="3 4">
    <name type="scientific">Sinanaerobacter chloroacetimidivorans</name>
    <dbReference type="NCBI Taxonomy" id="2818044"/>
    <lineage>
        <taxon>Bacteria</taxon>
        <taxon>Bacillati</taxon>
        <taxon>Bacillota</taxon>
        <taxon>Clostridia</taxon>
        <taxon>Peptostreptococcales</taxon>
        <taxon>Anaerovoracaceae</taxon>
        <taxon>Sinanaerobacter</taxon>
    </lineage>
</organism>